<protein>
    <submittedName>
        <fullName evidence="1">5614_t:CDS:1</fullName>
    </submittedName>
</protein>
<organism evidence="1 2">
    <name type="scientific">Dentiscutata heterogama</name>
    <dbReference type="NCBI Taxonomy" id="1316150"/>
    <lineage>
        <taxon>Eukaryota</taxon>
        <taxon>Fungi</taxon>
        <taxon>Fungi incertae sedis</taxon>
        <taxon>Mucoromycota</taxon>
        <taxon>Glomeromycotina</taxon>
        <taxon>Glomeromycetes</taxon>
        <taxon>Diversisporales</taxon>
        <taxon>Gigasporaceae</taxon>
        <taxon>Dentiscutata</taxon>
    </lineage>
</organism>
<sequence length="92" mass="10834">NAKIVDDFNVKFKLSNDLTTIHMIEIKWGDKVKDVKVKIKNQFNITTNNLELSPDDPRGIIRYIEAENRFLENYIPDNVDRAYFIVYFSPPN</sequence>
<feature type="non-terminal residue" evidence="1">
    <location>
        <position position="1"/>
    </location>
</feature>
<evidence type="ECO:0000313" key="2">
    <source>
        <dbReference type="Proteomes" id="UP000789702"/>
    </source>
</evidence>
<evidence type="ECO:0000313" key="1">
    <source>
        <dbReference type="EMBL" id="CAG8532449.1"/>
    </source>
</evidence>
<dbReference type="EMBL" id="CAJVPU010004401">
    <property type="protein sequence ID" value="CAG8532449.1"/>
    <property type="molecule type" value="Genomic_DNA"/>
</dbReference>
<proteinExistence type="predicted"/>
<reference evidence="1" key="1">
    <citation type="submission" date="2021-06" db="EMBL/GenBank/DDBJ databases">
        <authorList>
            <person name="Kallberg Y."/>
            <person name="Tangrot J."/>
            <person name="Rosling A."/>
        </authorList>
    </citation>
    <scope>NUCLEOTIDE SEQUENCE</scope>
    <source>
        <strain evidence="1">IL203A</strain>
    </source>
</reference>
<keyword evidence="2" id="KW-1185">Reference proteome</keyword>
<comment type="caution">
    <text evidence="1">The sequence shown here is derived from an EMBL/GenBank/DDBJ whole genome shotgun (WGS) entry which is preliminary data.</text>
</comment>
<dbReference type="Proteomes" id="UP000789702">
    <property type="component" value="Unassembled WGS sequence"/>
</dbReference>
<gene>
    <name evidence="1" type="ORF">DHETER_LOCUS4427</name>
</gene>
<accession>A0ACA9LID4</accession>
<name>A0ACA9LID4_9GLOM</name>